<evidence type="ECO:0000256" key="1">
    <source>
        <dbReference type="SAM" id="MobiDB-lite"/>
    </source>
</evidence>
<dbReference type="AlphaFoldDB" id="A0A0R0LTE8"/>
<dbReference type="OrthoDB" id="2191742at2759"/>
<evidence type="ECO:0000313" key="2">
    <source>
        <dbReference type="EMBL" id="KRH92749.1"/>
    </source>
</evidence>
<feature type="non-terminal residue" evidence="2">
    <location>
        <position position="1"/>
    </location>
</feature>
<gene>
    <name evidence="2" type="ORF">M153_30130002</name>
</gene>
<comment type="caution">
    <text evidence="2">The sequence shown here is derived from an EMBL/GenBank/DDBJ whole genome shotgun (WGS) entry which is preliminary data.</text>
</comment>
<dbReference type="EMBL" id="LGUB01000707">
    <property type="protein sequence ID" value="KRH92749.1"/>
    <property type="molecule type" value="Genomic_DNA"/>
</dbReference>
<dbReference type="InterPro" id="IPR016024">
    <property type="entry name" value="ARM-type_fold"/>
</dbReference>
<reference evidence="2 3" key="1">
    <citation type="submission" date="2015-07" db="EMBL/GenBank/DDBJ databases">
        <title>The genome of Pseudoloma neurophilia, a relevant intracellular parasite of the zebrafish.</title>
        <authorList>
            <person name="Ndikumana S."/>
            <person name="Pelin A."/>
            <person name="Sanders J."/>
            <person name="Corradi N."/>
        </authorList>
    </citation>
    <scope>NUCLEOTIDE SEQUENCE [LARGE SCALE GENOMIC DNA]</scope>
    <source>
        <strain evidence="2 3">MK1</strain>
    </source>
</reference>
<dbReference type="VEuPathDB" id="MicrosporidiaDB:M153_30130002"/>
<accession>A0A0R0LTE8</accession>
<name>A0A0R0LTE8_9MICR</name>
<dbReference type="Proteomes" id="UP000051530">
    <property type="component" value="Unassembled WGS sequence"/>
</dbReference>
<keyword evidence="3" id="KW-1185">Reference proteome</keyword>
<proteinExistence type="predicted"/>
<protein>
    <submittedName>
        <fullName evidence="2">Putative Armadillo-like helical protein</fullName>
    </submittedName>
</protein>
<organism evidence="2 3">
    <name type="scientific">Pseudoloma neurophilia</name>
    <dbReference type="NCBI Taxonomy" id="146866"/>
    <lineage>
        <taxon>Eukaryota</taxon>
        <taxon>Fungi</taxon>
        <taxon>Fungi incertae sedis</taxon>
        <taxon>Microsporidia</taxon>
        <taxon>Pseudoloma</taxon>
    </lineage>
</organism>
<dbReference type="SUPFAM" id="SSF48371">
    <property type="entry name" value="ARM repeat"/>
    <property type="match status" value="1"/>
</dbReference>
<feature type="region of interest" description="Disordered" evidence="1">
    <location>
        <begin position="1"/>
        <end position="22"/>
    </location>
</feature>
<evidence type="ECO:0000313" key="3">
    <source>
        <dbReference type="Proteomes" id="UP000051530"/>
    </source>
</evidence>
<sequence>KKNKNLDDSVKKTKNLDDSEQKSDMEWTPKACVKKILPRAKDIDERLRKIVVKNLIIFYEHDQPAILKQLLLSLRDPKYDVQSLALSHIKTIFQNQENKDVLAEQLLEQVNEFLLSKTQQDVSDLLFDYFVSKKDEKIQLYVLSKCSNEKISIFLKDLKKKYKHPQQIYHFLYHNCTSDIFERLKLQKKQQNDYFNYVLKYFTESEKCCSQENCHLLILVAIGYKNLENILELLKVIKENRENTKIIVEYLYRLKSKVFVSSQKTAEIIRLLANSPQNHYEEFFILLKNLESNFKPLIDEILPNIKHKKLIKFFNTPPIDNAGVIYQGLWNIRDKNFDRVDNLKFFKKEDHVQEQADFEMLSQILPQNDFSVENAPIHKKYSAQKIPLKFDVKKSDISEYTEVLTFLIEEIRTNESKIVSQDGLQMISCMKSILIQSINHISLQMDDYIRNGNFYDFLVTFLCFGYFTFESTYLYESPSHLKTFVKKCKDLPLVLDVGLNFLISTNNKKISKEITGLIAQKIKNKPSNILFNKMKDLVVRKVDLMKICLFVDFLSLEERIILESMTEGELKTFLKNKCTE</sequence>